<dbReference type="PROSITE" id="PS51257">
    <property type="entry name" value="PROKAR_LIPOPROTEIN"/>
    <property type="match status" value="1"/>
</dbReference>
<comment type="caution">
    <text evidence="3">The sequence shown here is derived from an EMBL/GenBank/DDBJ whole genome shotgun (WGS) entry which is preliminary data.</text>
</comment>
<evidence type="ECO:0008006" key="5">
    <source>
        <dbReference type="Google" id="ProtNLM"/>
    </source>
</evidence>
<dbReference type="Proteomes" id="UP000603234">
    <property type="component" value="Unassembled WGS sequence"/>
</dbReference>
<evidence type="ECO:0000259" key="2">
    <source>
        <dbReference type="Pfam" id="PF25302"/>
    </source>
</evidence>
<evidence type="ECO:0000313" key="3">
    <source>
        <dbReference type="EMBL" id="MBC3803934.1"/>
    </source>
</evidence>
<feature type="domain" description="GH29D-like beta-sandwich" evidence="1">
    <location>
        <begin position="59"/>
        <end position="110"/>
    </location>
</feature>
<dbReference type="InterPro" id="IPR059177">
    <property type="entry name" value="GH29D-like_dom"/>
</dbReference>
<protein>
    <recommendedName>
        <fullName evidence="5">Glycosyl hydrolase family 98 putative carbohydrate-binding module domain-containing protein</fullName>
    </recommendedName>
</protein>
<dbReference type="EMBL" id="WJBC01000006">
    <property type="protein sequence ID" value="MBC3803934.1"/>
    <property type="molecule type" value="Genomic_DNA"/>
</dbReference>
<reference evidence="3 4" key="1">
    <citation type="journal article" date="2020" name="mSystems">
        <title>Defining Genomic and Predicted Metabolic Features of the Acetobacterium Genus.</title>
        <authorList>
            <person name="Ross D.E."/>
            <person name="Marshall C.W."/>
            <person name="Gulliver D."/>
            <person name="May H.D."/>
            <person name="Norman R.S."/>
        </authorList>
    </citation>
    <scope>NUCLEOTIDE SEQUENCE [LARGE SCALE GENOMIC DNA]</scope>
    <source>
        <strain evidence="3 4">DSM 8238</strain>
    </source>
</reference>
<dbReference type="Pfam" id="PF25302">
    <property type="entry name" value="NADase_transloc"/>
    <property type="match status" value="1"/>
</dbReference>
<feature type="domain" description="NAD glycohydrolase translocation F5/8 type C" evidence="2">
    <location>
        <begin position="151"/>
        <end position="292"/>
    </location>
</feature>
<dbReference type="InterPro" id="IPR057561">
    <property type="entry name" value="NADase_transloc"/>
</dbReference>
<sequence>MNQTGKEKNKNTFKIGALLIVLLSLIVATTGCSNVFSMIAGKNGELQPPGITSVVNADGSSQVTITNLNQKGDIYYTLDGAEPLTNSLLYKNSFTVSQTATVNARVIDGKALSLVTTQQFNITQVPATTGQTPTASVPSIKGLGVEVNGLFDVWASSTLSPINGIDYNISNLTDYDSATAWVEGASGNGYGETVSFSYKGAQTAQIQGVEIVNGYAKSSTSFYDNGCVTQLGVKINGKNVKSLNLSATTSPQYLDLNCTVSRGDVIVFEINGVQEGPNDGEHDTAMSEISFY</sequence>
<gene>
    <name evidence="3" type="ORF">GH808_05720</name>
</gene>
<evidence type="ECO:0000259" key="1">
    <source>
        <dbReference type="Pfam" id="PF13290"/>
    </source>
</evidence>
<dbReference type="Pfam" id="PF13290">
    <property type="entry name" value="CHB_HEX_C_1"/>
    <property type="match status" value="1"/>
</dbReference>
<evidence type="ECO:0000313" key="4">
    <source>
        <dbReference type="Proteomes" id="UP000603234"/>
    </source>
</evidence>
<dbReference type="NCBIfam" id="NF047619">
    <property type="entry name" value="NADase_discoid"/>
    <property type="match status" value="1"/>
</dbReference>
<dbReference type="RefSeq" id="WP_186841824.1">
    <property type="nucleotide sequence ID" value="NZ_WJBC01000006.1"/>
</dbReference>
<organism evidence="3 4">
    <name type="scientific">Acetobacterium fimetarium</name>
    <dbReference type="NCBI Taxonomy" id="52691"/>
    <lineage>
        <taxon>Bacteria</taxon>
        <taxon>Bacillati</taxon>
        <taxon>Bacillota</taxon>
        <taxon>Clostridia</taxon>
        <taxon>Eubacteriales</taxon>
        <taxon>Eubacteriaceae</taxon>
        <taxon>Acetobacterium</taxon>
    </lineage>
</organism>
<accession>A0ABR6WTJ6</accession>
<name>A0ABR6WTJ6_9FIRM</name>
<keyword evidence="4" id="KW-1185">Reference proteome</keyword>
<proteinExistence type="predicted"/>